<dbReference type="InterPro" id="IPR000647">
    <property type="entry name" value="CTF/NFI"/>
</dbReference>
<feature type="region of interest" description="Disordered" evidence="1">
    <location>
        <begin position="74"/>
        <end position="159"/>
    </location>
</feature>
<proteinExistence type="predicted"/>
<evidence type="ECO:0008006" key="3">
    <source>
        <dbReference type="Google" id="ProtNLM"/>
    </source>
</evidence>
<sequence length="286" mass="30460">MSRRKVGLAQPVPTHPYSLSVPDTTDFQESFVTSGVFSVTELIQVSRTPVVTGTGPNFSLGELQGHLAYDLNPASTGMRRTLPSTSSSGSKRHKSGSMEEDVDTSPGGDYYTSPSSPTSSSRNWTEDMEGGISSPVKKTEMDKSPFNSPSPQDSPRLSSFTQHHRPVIAVHSGECLGWVVVSPEKNRCLRPAPSCAKRCDSLSGLSFPVCITAHCVWPLCIPRGQAHCTEDGPRLRLGTGPAQASHVPKGEGGHTDVTRGFNTPATMVGSQSLCTSPAFPHPSVGR</sequence>
<dbReference type="GO" id="GO:0000981">
    <property type="term" value="F:DNA-binding transcription factor activity, RNA polymerase II-specific"/>
    <property type="evidence" value="ECO:0007669"/>
    <property type="project" value="TreeGrafter"/>
</dbReference>
<dbReference type="AlphaFoldDB" id="A0A8C0WX01"/>
<reference evidence="2" key="1">
    <citation type="submission" date="2023-09" db="UniProtKB">
        <authorList>
            <consortium name="Ensembl"/>
        </authorList>
    </citation>
    <scope>IDENTIFICATION</scope>
</reference>
<dbReference type="PANTHER" id="PTHR11492">
    <property type="entry name" value="NUCLEAR FACTOR I"/>
    <property type="match status" value="1"/>
</dbReference>
<gene>
    <name evidence="2" type="primary">LOC109687047</name>
</gene>
<dbReference type="Pfam" id="PF00859">
    <property type="entry name" value="CTF_NFI"/>
    <property type="match status" value="1"/>
</dbReference>
<accession>A0A8C0WX01</accession>
<evidence type="ECO:0000256" key="1">
    <source>
        <dbReference type="SAM" id="MobiDB-lite"/>
    </source>
</evidence>
<feature type="compositionally biased region" description="Low complexity" evidence="1">
    <location>
        <begin position="110"/>
        <end position="121"/>
    </location>
</feature>
<protein>
    <recommendedName>
        <fullName evidence="3">Nuclear factor 1 C-type</fullName>
    </recommendedName>
</protein>
<name>A0A8C0WX01_CASCN</name>
<dbReference type="Ensembl" id="ENSCCNT00000019077.1">
    <property type="protein sequence ID" value="ENSCCNP00000014564.1"/>
    <property type="gene ID" value="ENSCCNG00000015038.1"/>
</dbReference>
<dbReference type="PANTHER" id="PTHR11492:SF2">
    <property type="entry name" value="NUCLEAR FACTOR 1 C-TYPE"/>
    <property type="match status" value="1"/>
</dbReference>
<evidence type="ECO:0000313" key="2">
    <source>
        <dbReference type="Ensembl" id="ENSCCNP00000014564.1"/>
    </source>
</evidence>
<feature type="compositionally biased region" description="Polar residues" evidence="1">
    <location>
        <begin position="145"/>
        <end position="159"/>
    </location>
</feature>
<dbReference type="GO" id="GO:0000978">
    <property type="term" value="F:RNA polymerase II cis-regulatory region sequence-specific DNA binding"/>
    <property type="evidence" value="ECO:0007669"/>
    <property type="project" value="TreeGrafter"/>
</dbReference>
<organism evidence="2">
    <name type="scientific">Castor canadensis</name>
    <name type="common">American beaver</name>
    <dbReference type="NCBI Taxonomy" id="51338"/>
    <lineage>
        <taxon>Eukaryota</taxon>
        <taxon>Metazoa</taxon>
        <taxon>Chordata</taxon>
        <taxon>Craniata</taxon>
        <taxon>Vertebrata</taxon>
        <taxon>Euteleostomi</taxon>
        <taxon>Mammalia</taxon>
        <taxon>Eutheria</taxon>
        <taxon>Euarchontoglires</taxon>
        <taxon>Glires</taxon>
        <taxon>Rodentia</taxon>
        <taxon>Castorimorpha</taxon>
        <taxon>Castoridae</taxon>
        <taxon>Castor</taxon>
    </lineage>
</organism>
<dbReference type="GO" id="GO:0005634">
    <property type="term" value="C:nucleus"/>
    <property type="evidence" value="ECO:0007669"/>
    <property type="project" value="InterPro"/>
</dbReference>